<dbReference type="Gene3D" id="3.40.640.10">
    <property type="entry name" value="Type I PLP-dependent aspartate aminotransferase-like (Major domain)"/>
    <property type="match status" value="1"/>
</dbReference>
<dbReference type="GO" id="GO:0008483">
    <property type="term" value="F:transaminase activity"/>
    <property type="evidence" value="ECO:0007669"/>
    <property type="project" value="TreeGrafter"/>
</dbReference>
<dbReference type="InterPro" id="IPR015421">
    <property type="entry name" value="PyrdxlP-dep_Trfase_major"/>
</dbReference>
<reference evidence="2" key="1">
    <citation type="journal article" date="2014" name="Front. Microbiol.">
        <title>High frequency of phylogenetically diverse reductive dehalogenase-homologous genes in deep subseafloor sedimentary metagenomes.</title>
        <authorList>
            <person name="Kawai M."/>
            <person name="Futagami T."/>
            <person name="Toyoda A."/>
            <person name="Takaki Y."/>
            <person name="Nishi S."/>
            <person name="Hori S."/>
            <person name="Arai W."/>
            <person name="Tsubouchi T."/>
            <person name="Morono Y."/>
            <person name="Uchiyama I."/>
            <person name="Ito T."/>
            <person name="Fujiyama A."/>
            <person name="Inagaki F."/>
            <person name="Takami H."/>
        </authorList>
    </citation>
    <scope>NUCLEOTIDE SEQUENCE</scope>
    <source>
        <strain evidence="2">Expedition CK06-06</strain>
    </source>
</reference>
<dbReference type="Pfam" id="PF01041">
    <property type="entry name" value="DegT_DnrJ_EryC1"/>
    <property type="match status" value="1"/>
</dbReference>
<accession>X0ZXE2</accession>
<dbReference type="CDD" id="cd00616">
    <property type="entry name" value="AHBA_syn"/>
    <property type="match status" value="1"/>
</dbReference>
<dbReference type="AlphaFoldDB" id="X0ZXE2"/>
<dbReference type="PANTHER" id="PTHR30244">
    <property type="entry name" value="TRANSAMINASE"/>
    <property type="match status" value="1"/>
</dbReference>
<dbReference type="GO" id="GO:0000271">
    <property type="term" value="P:polysaccharide biosynthetic process"/>
    <property type="evidence" value="ECO:0007669"/>
    <property type="project" value="TreeGrafter"/>
</dbReference>
<dbReference type="SUPFAM" id="SSF53383">
    <property type="entry name" value="PLP-dependent transferases"/>
    <property type="match status" value="1"/>
</dbReference>
<dbReference type="Gene3D" id="3.90.1150.10">
    <property type="entry name" value="Aspartate Aminotransferase, domain 1"/>
    <property type="match status" value="1"/>
</dbReference>
<dbReference type="PANTHER" id="PTHR30244:SF34">
    <property type="entry name" value="DTDP-4-AMINO-4,6-DIDEOXYGALACTOSE TRANSAMINASE"/>
    <property type="match status" value="1"/>
</dbReference>
<dbReference type="GO" id="GO:0030170">
    <property type="term" value="F:pyridoxal phosphate binding"/>
    <property type="evidence" value="ECO:0007669"/>
    <property type="project" value="TreeGrafter"/>
</dbReference>
<dbReference type="EMBL" id="BART01000725">
    <property type="protein sequence ID" value="GAG74495.1"/>
    <property type="molecule type" value="Genomic_DNA"/>
</dbReference>
<keyword evidence="1" id="KW-1133">Transmembrane helix</keyword>
<dbReference type="InterPro" id="IPR015424">
    <property type="entry name" value="PyrdxlP-dep_Trfase"/>
</dbReference>
<gene>
    <name evidence="2" type="ORF">S01H4_03089</name>
</gene>
<evidence type="ECO:0008006" key="3">
    <source>
        <dbReference type="Google" id="ProtNLM"/>
    </source>
</evidence>
<proteinExistence type="predicted"/>
<feature type="transmembrane region" description="Helical" evidence="1">
    <location>
        <begin position="394"/>
        <end position="416"/>
    </location>
</feature>
<comment type="caution">
    <text evidence="2">The sequence shown here is derived from an EMBL/GenBank/DDBJ whole genome shotgun (WGS) entry which is preliminary data.</text>
</comment>
<evidence type="ECO:0000313" key="2">
    <source>
        <dbReference type="EMBL" id="GAG74495.1"/>
    </source>
</evidence>
<feature type="non-terminal residue" evidence="2">
    <location>
        <position position="430"/>
    </location>
</feature>
<keyword evidence="1" id="KW-0812">Transmembrane</keyword>
<evidence type="ECO:0000256" key="1">
    <source>
        <dbReference type="SAM" id="Phobius"/>
    </source>
</evidence>
<organism evidence="2">
    <name type="scientific">marine sediment metagenome</name>
    <dbReference type="NCBI Taxonomy" id="412755"/>
    <lineage>
        <taxon>unclassified sequences</taxon>
        <taxon>metagenomes</taxon>
        <taxon>ecological metagenomes</taxon>
    </lineage>
</organism>
<keyword evidence="1" id="KW-0472">Membrane</keyword>
<name>X0ZXE2_9ZZZZ</name>
<protein>
    <recommendedName>
        <fullName evidence="3">DegT/DnrJ/EryC1/StrS family aminotransferase</fullName>
    </recommendedName>
</protein>
<dbReference type="InterPro" id="IPR015422">
    <property type="entry name" value="PyrdxlP-dep_Trfase_small"/>
</dbReference>
<sequence length="430" mass="47877">MPGPGSYLIGEEEKKALIEVIESGYLFRYGDKSDPRFLAKTWQLEQEVAKYLGIKHTVAVNSGTSALWVALSALGIGPGDEVIVPGYTFIASMSSVIYARAIPVFAEIDESLTLDPEDVEKKITPRTKAIMIVHMLGNPGYIDEIKEIASENNLFLIEDCAQALGATYKGKYVGCYGEFGTYSFNVYKTITGGDGGMVATNDKRLYERAFAIHDQGHLPLRQGVEQGRRTVIGLDFRMTELIGAVLLVQLKKIEFIKKKLKEKKKRFKDGIKDIKGISFRKLPDPEGEICTLLTVLFPTGEIARKVGKDLNCGVIADSGWHVYSNMEHILGKKVITSEGCPFTCPYYKGGTVEYRKGMLPKTDSILGRAINISIGVSDPGRGVEYFLVFSTNSFSVYFIFFSSFSIVRITFTKVLLKISFYNFSKMFYLL</sequence>
<dbReference type="InterPro" id="IPR000653">
    <property type="entry name" value="DegT/StrS_aminotransferase"/>
</dbReference>